<dbReference type="EMBL" id="JBHSAX010000022">
    <property type="protein sequence ID" value="MFC3965510.1"/>
    <property type="molecule type" value="Genomic_DNA"/>
</dbReference>
<dbReference type="Pfam" id="PF01263">
    <property type="entry name" value="Aldose_epim"/>
    <property type="match status" value="1"/>
</dbReference>
<dbReference type="InterPro" id="IPR008183">
    <property type="entry name" value="Aldose_1/G6P_1-epimerase"/>
</dbReference>
<sequence>MLESAITATGRAVTLESGGVRAEIGTVAAVLRSLTVDRVAVTEPVPATAPPPQGCGLVLVPWPNRVRDGRWTLDGAAQQLDLTEPARGNAIHGLLRNTEYAVLEQSADAVTLGALIPPQHGWPFPLDTAVRYALRPDGLAVTHSVRNHSGRAAPWAVGAHPYLRVGAHPIEELVLTLHAGTRFEADERMNPVAEHPVAGTAFDLRGGVRVGELDLDTAFGDVVPVDGVAARLTAPDGAAVELLQGAGWGYAQVFTPRIFPRDGVRGLAVAVEPMTAPPDALNSGRGLVRLAPGARAERSWGLRYTAAGGSR</sequence>
<dbReference type="InterPro" id="IPR037480">
    <property type="entry name" value="YihR-like"/>
</dbReference>
<evidence type="ECO:0000313" key="1">
    <source>
        <dbReference type="EMBL" id="MFC3965510.1"/>
    </source>
</evidence>
<dbReference type="InterPro" id="IPR011013">
    <property type="entry name" value="Gal_mutarotase_sf_dom"/>
</dbReference>
<dbReference type="InterPro" id="IPR014718">
    <property type="entry name" value="GH-type_carb-bd"/>
</dbReference>
<dbReference type="RefSeq" id="WP_378615404.1">
    <property type="nucleotide sequence ID" value="NZ_JBHSAX010000022.1"/>
</dbReference>
<reference evidence="2" key="1">
    <citation type="journal article" date="2019" name="Int. J. Syst. Evol. Microbiol.">
        <title>The Global Catalogue of Microorganisms (GCM) 10K type strain sequencing project: providing services to taxonomists for standard genome sequencing and annotation.</title>
        <authorList>
            <consortium name="The Broad Institute Genomics Platform"/>
            <consortium name="The Broad Institute Genome Sequencing Center for Infectious Disease"/>
            <person name="Wu L."/>
            <person name="Ma J."/>
        </authorList>
    </citation>
    <scope>NUCLEOTIDE SEQUENCE [LARGE SCALE GENOMIC DNA]</scope>
    <source>
        <strain evidence="2">CGMCC 4.7330</strain>
    </source>
</reference>
<gene>
    <name evidence="1" type="ORF">ACFO0B_26265</name>
</gene>
<dbReference type="CDD" id="cd09022">
    <property type="entry name" value="Aldose_epim_Ec_YihR"/>
    <property type="match status" value="1"/>
</dbReference>
<organism evidence="1 2">
    <name type="scientific">Nocardia jiangsuensis</name>
    <dbReference type="NCBI Taxonomy" id="1691563"/>
    <lineage>
        <taxon>Bacteria</taxon>
        <taxon>Bacillati</taxon>
        <taxon>Actinomycetota</taxon>
        <taxon>Actinomycetes</taxon>
        <taxon>Mycobacteriales</taxon>
        <taxon>Nocardiaceae</taxon>
        <taxon>Nocardia</taxon>
    </lineage>
</organism>
<accession>A0ABV8E047</accession>
<proteinExistence type="predicted"/>
<dbReference type="Proteomes" id="UP001595696">
    <property type="component" value="Unassembled WGS sequence"/>
</dbReference>
<keyword evidence="2" id="KW-1185">Reference proteome</keyword>
<evidence type="ECO:0000313" key="2">
    <source>
        <dbReference type="Proteomes" id="UP001595696"/>
    </source>
</evidence>
<comment type="caution">
    <text evidence="1">The sequence shown here is derived from an EMBL/GenBank/DDBJ whole genome shotgun (WGS) entry which is preliminary data.</text>
</comment>
<dbReference type="SUPFAM" id="SSF74650">
    <property type="entry name" value="Galactose mutarotase-like"/>
    <property type="match status" value="1"/>
</dbReference>
<name>A0ABV8E047_9NOCA</name>
<dbReference type="Gene3D" id="2.70.98.10">
    <property type="match status" value="1"/>
</dbReference>
<protein>
    <submittedName>
        <fullName evidence="1">Aldose 1-epimerase family protein</fullName>
    </submittedName>
</protein>